<dbReference type="PRINTS" id="PR00385">
    <property type="entry name" value="P450"/>
</dbReference>
<comment type="similarity">
    <text evidence="3 13">Belongs to the cytochrome P450 family.</text>
</comment>
<evidence type="ECO:0000256" key="13">
    <source>
        <dbReference type="RuleBase" id="RU000461"/>
    </source>
</evidence>
<dbReference type="VEuPathDB" id="FungiDB:EMCG_05230"/>
<evidence type="ECO:0000256" key="4">
    <source>
        <dbReference type="ARBA" id="ARBA00022617"/>
    </source>
</evidence>
<keyword evidence="5 14" id="KW-0812">Transmembrane</keyword>
<evidence type="ECO:0000256" key="1">
    <source>
        <dbReference type="ARBA" id="ARBA00001971"/>
    </source>
</evidence>
<comment type="cofactor">
    <cofactor evidence="1 12">
        <name>heme</name>
        <dbReference type="ChEBI" id="CHEBI:30413"/>
    </cofactor>
</comment>
<organism evidence="15 16">
    <name type="scientific">[Emmonsia] crescens</name>
    <dbReference type="NCBI Taxonomy" id="73230"/>
    <lineage>
        <taxon>Eukaryota</taxon>
        <taxon>Fungi</taxon>
        <taxon>Dikarya</taxon>
        <taxon>Ascomycota</taxon>
        <taxon>Pezizomycotina</taxon>
        <taxon>Eurotiomycetes</taxon>
        <taxon>Eurotiomycetidae</taxon>
        <taxon>Onygenales</taxon>
        <taxon>Ajellomycetaceae</taxon>
        <taxon>Emergomyces</taxon>
    </lineage>
</organism>
<dbReference type="GO" id="GO:0004497">
    <property type="term" value="F:monooxygenase activity"/>
    <property type="evidence" value="ECO:0007669"/>
    <property type="project" value="UniProtKB-KW"/>
</dbReference>
<proteinExistence type="inferred from homology"/>
<dbReference type="Proteomes" id="UP000034164">
    <property type="component" value="Unassembled WGS sequence"/>
</dbReference>
<keyword evidence="7 14" id="KW-1133">Transmembrane helix</keyword>
<evidence type="ECO:0000256" key="3">
    <source>
        <dbReference type="ARBA" id="ARBA00010617"/>
    </source>
</evidence>
<protein>
    <recommendedName>
        <fullName evidence="17">Cytochrome P450 monooxygenase</fullName>
    </recommendedName>
</protein>
<evidence type="ECO:0000256" key="8">
    <source>
        <dbReference type="ARBA" id="ARBA00023002"/>
    </source>
</evidence>
<keyword evidence="10 13" id="KW-0503">Monooxygenase</keyword>
<dbReference type="GO" id="GO:0016020">
    <property type="term" value="C:membrane"/>
    <property type="evidence" value="ECO:0007669"/>
    <property type="project" value="UniProtKB-SubCell"/>
</dbReference>
<dbReference type="PANTHER" id="PTHR46206:SF2">
    <property type="entry name" value="CYTOCHROME P450 MONOOXYGENASE AUSG-RELATED"/>
    <property type="match status" value="1"/>
</dbReference>
<evidence type="ECO:0008006" key="17">
    <source>
        <dbReference type="Google" id="ProtNLM"/>
    </source>
</evidence>
<dbReference type="CDD" id="cd11041">
    <property type="entry name" value="CYP503A1-like"/>
    <property type="match status" value="1"/>
</dbReference>
<dbReference type="InterPro" id="IPR002403">
    <property type="entry name" value="Cyt_P450_E_grp-IV"/>
</dbReference>
<keyword evidence="8 13" id="KW-0560">Oxidoreductase</keyword>
<keyword evidence="9 12" id="KW-0408">Iron</keyword>
<evidence type="ECO:0000313" key="16">
    <source>
        <dbReference type="Proteomes" id="UP000034164"/>
    </source>
</evidence>
<evidence type="ECO:0000256" key="12">
    <source>
        <dbReference type="PIRSR" id="PIRSR602403-1"/>
    </source>
</evidence>
<dbReference type="SUPFAM" id="SSF48264">
    <property type="entry name" value="Cytochrome P450"/>
    <property type="match status" value="1"/>
</dbReference>
<keyword evidence="6 12" id="KW-0479">Metal-binding</keyword>
<dbReference type="AlphaFoldDB" id="A0A0G2IXS3"/>
<name>A0A0G2IXS3_9EURO</name>
<evidence type="ECO:0000256" key="5">
    <source>
        <dbReference type="ARBA" id="ARBA00022692"/>
    </source>
</evidence>
<dbReference type="InterPro" id="IPR017972">
    <property type="entry name" value="Cyt_P450_CS"/>
</dbReference>
<comment type="subcellular location">
    <subcellularLocation>
        <location evidence="2">Membrane</location>
        <topology evidence="2">Single-pass membrane protein</topology>
    </subcellularLocation>
</comment>
<evidence type="ECO:0000256" key="6">
    <source>
        <dbReference type="ARBA" id="ARBA00022723"/>
    </source>
</evidence>
<dbReference type="FunFam" id="1.10.630.10:FF:000059">
    <property type="entry name" value="Cytochrome P450 monooxygenase"/>
    <property type="match status" value="1"/>
</dbReference>
<dbReference type="GO" id="GO:0005506">
    <property type="term" value="F:iron ion binding"/>
    <property type="evidence" value="ECO:0007669"/>
    <property type="project" value="InterPro"/>
</dbReference>
<evidence type="ECO:0000256" key="11">
    <source>
        <dbReference type="ARBA" id="ARBA00023136"/>
    </source>
</evidence>
<keyword evidence="11 14" id="KW-0472">Membrane</keyword>
<dbReference type="GO" id="GO:0020037">
    <property type="term" value="F:heme binding"/>
    <property type="evidence" value="ECO:0007669"/>
    <property type="project" value="InterPro"/>
</dbReference>
<dbReference type="EMBL" id="LCZI01001615">
    <property type="protein sequence ID" value="KKZ59939.1"/>
    <property type="molecule type" value="Genomic_DNA"/>
</dbReference>
<evidence type="ECO:0000256" key="10">
    <source>
        <dbReference type="ARBA" id="ARBA00023033"/>
    </source>
</evidence>
<evidence type="ECO:0000313" key="15">
    <source>
        <dbReference type="EMBL" id="KKZ59939.1"/>
    </source>
</evidence>
<dbReference type="InterPro" id="IPR036396">
    <property type="entry name" value="Cyt_P450_sf"/>
</dbReference>
<feature type="transmembrane region" description="Helical" evidence="14">
    <location>
        <begin position="12"/>
        <end position="30"/>
    </location>
</feature>
<evidence type="ECO:0000256" key="7">
    <source>
        <dbReference type="ARBA" id="ARBA00022989"/>
    </source>
</evidence>
<dbReference type="PROSITE" id="PS00086">
    <property type="entry name" value="CYTOCHROME_P450"/>
    <property type="match status" value="1"/>
</dbReference>
<feature type="binding site" description="axial binding residue" evidence="12">
    <location>
        <position position="450"/>
    </location>
    <ligand>
        <name>heme</name>
        <dbReference type="ChEBI" id="CHEBI:30413"/>
    </ligand>
    <ligandPart>
        <name>Fe</name>
        <dbReference type="ChEBI" id="CHEBI:18248"/>
    </ligandPart>
</feature>
<evidence type="ECO:0000256" key="9">
    <source>
        <dbReference type="ARBA" id="ARBA00023004"/>
    </source>
</evidence>
<evidence type="ECO:0000256" key="14">
    <source>
        <dbReference type="SAM" id="Phobius"/>
    </source>
</evidence>
<dbReference type="InterPro" id="IPR001128">
    <property type="entry name" value="Cyt_P450"/>
</dbReference>
<keyword evidence="4 12" id="KW-0349">Heme</keyword>
<sequence>MLLDTVLYSSTLNPVGLASLLFLISTLFFLSTSPKKSRLPLINEKKPSEYRYTHAGKRFLKDARSLIEEGLSKASAFRLITDNGPKTVLSSDYADEIRNHPALNFGAAIAKEFHANIRGFDTFKQGTRADEIFQDAVRMKLTQNLGNVIEPLSTEAAIILEKDWTDNLDWHDISLKQSTLKMVAQLSSRVFLGEKICRNTDWLRITISYTIDSYIAAQALRLWPTPVRPLVANFLPSCRKIRRQVQEARAIINPVLEERRIAKEAAMWTGKTPERYLDAMQWLEESAKGRYYDPVVAQLSFSHAAIHTTSDLLTQVLLDLCGREELIQELRDEIITVMRAEGWKKTTLFKLRLMDSVLKETQRLKPVAIGTMRRLAVEDIELSDKTFLPKGELIVVACDKMWDPNTYPNPNTFDPYRFLKLRETPGHETSAQLVSPSPEHLGFGFGKHACPGRFFAANEVKIALCHILLKYDIKLAEDYKPTMRSNGLSLSADPMARISIRRRED</sequence>
<comment type="caution">
    <text evidence="15">The sequence shown here is derived from an EMBL/GenBank/DDBJ whole genome shotgun (WGS) entry which is preliminary data.</text>
</comment>
<dbReference type="Gene3D" id="1.10.630.10">
    <property type="entry name" value="Cytochrome P450"/>
    <property type="match status" value="1"/>
</dbReference>
<dbReference type="Pfam" id="PF00067">
    <property type="entry name" value="p450"/>
    <property type="match status" value="1"/>
</dbReference>
<dbReference type="PANTHER" id="PTHR46206">
    <property type="entry name" value="CYTOCHROME P450"/>
    <property type="match status" value="1"/>
</dbReference>
<evidence type="ECO:0000256" key="2">
    <source>
        <dbReference type="ARBA" id="ARBA00004167"/>
    </source>
</evidence>
<gene>
    <name evidence="15" type="ORF">EMCG_05230</name>
</gene>
<accession>A0A0G2IXS3</accession>
<dbReference type="OrthoDB" id="1844152at2759"/>
<dbReference type="GO" id="GO:0016705">
    <property type="term" value="F:oxidoreductase activity, acting on paired donors, with incorporation or reduction of molecular oxygen"/>
    <property type="evidence" value="ECO:0007669"/>
    <property type="project" value="InterPro"/>
</dbReference>
<reference evidence="16" key="1">
    <citation type="journal article" date="2015" name="PLoS Genet.">
        <title>The dynamic genome and transcriptome of the human fungal pathogen Blastomyces and close relative Emmonsia.</title>
        <authorList>
            <person name="Munoz J.F."/>
            <person name="Gauthier G.M."/>
            <person name="Desjardins C.A."/>
            <person name="Gallo J.E."/>
            <person name="Holder J."/>
            <person name="Sullivan T.D."/>
            <person name="Marty A.J."/>
            <person name="Carmen J.C."/>
            <person name="Chen Z."/>
            <person name="Ding L."/>
            <person name="Gujja S."/>
            <person name="Magrini V."/>
            <person name="Misas E."/>
            <person name="Mitreva M."/>
            <person name="Priest M."/>
            <person name="Saif S."/>
            <person name="Whiston E.A."/>
            <person name="Young S."/>
            <person name="Zeng Q."/>
            <person name="Goldman W.E."/>
            <person name="Mardis E.R."/>
            <person name="Taylor J.W."/>
            <person name="McEwen J.G."/>
            <person name="Clay O.K."/>
            <person name="Klein B.S."/>
            <person name="Cuomo C.A."/>
        </authorList>
    </citation>
    <scope>NUCLEOTIDE SEQUENCE [LARGE SCALE GENOMIC DNA]</scope>
    <source>
        <strain evidence="16">UAMH 3008</strain>
    </source>
</reference>
<dbReference type="GO" id="GO:0019748">
    <property type="term" value="P:secondary metabolic process"/>
    <property type="evidence" value="ECO:0007669"/>
    <property type="project" value="UniProtKB-ARBA"/>
</dbReference>
<dbReference type="PRINTS" id="PR00465">
    <property type="entry name" value="EP450IV"/>
</dbReference>